<keyword evidence="10" id="KW-1185">Reference proteome</keyword>
<evidence type="ECO:0000256" key="3">
    <source>
        <dbReference type="ARBA" id="ARBA00022824"/>
    </source>
</evidence>
<name>A0A7E4VRU1_PANRE</name>
<dbReference type="SMART" id="SM00248">
    <property type="entry name" value="ANK"/>
    <property type="match status" value="3"/>
</dbReference>
<dbReference type="GO" id="GO:0005102">
    <property type="term" value="F:signaling receptor binding"/>
    <property type="evidence" value="ECO:0007669"/>
    <property type="project" value="TreeGrafter"/>
</dbReference>
<dbReference type="GO" id="GO:0005789">
    <property type="term" value="C:endoplasmic reticulum membrane"/>
    <property type="evidence" value="ECO:0007669"/>
    <property type="project" value="UniProtKB-SubCell"/>
</dbReference>
<dbReference type="PANTHER" id="PTHR12447">
    <property type="entry name" value="ANKYRIN REPEAT DOMAIN-CONTAINING PROTEIN 13"/>
    <property type="match status" value="1"/>
</dbReference>
<dbReference type="Pfam" id="PF11904">
    <property type="entry name" value="ANKRD13_C"/>
    <property type="match status" value="1"/>
</dbReference>
<sequence>MDAYLHETYPLHKAAFLNDIQGLSLLMSEGGCDVDKQDPHGNTPLHIAVMKGHDHMTNLLLSKNCQVKIKNIHGWSPLMEAVSVGNRTVIANLLKKLKYQAREHLTTRKPHLMKVLGQLDDFYMEIKWDFQSWVPLLSRVLPSDTCKIYKHGTALRMDTTLVDFNDRSWERGDISFIYNPHVEHLKQHLVVLDNKLKKYQRMKGSEIQRDLEEEVDVLMSTDIVSAQMSTKPITFERTISGWFFRAEKSDVVGNFTANYYNIDNLVLISKKRREHLTAEDIKKNKTYLQSLTNGKHINDDELKSMTHRTSLPPPVRKEVTWEEYINTPPSQYIHLGRPMDSKCTRRTFKAGVALSPEFPLGVKTLIDILEVIAPIKHMSKMRKFCEYKMPPGFPVRLEIPLLPTITAKVTFQKFQWCNNLSMKFFRIPRSYTEDPNRFPEL</sequence>
<dbReference type="Pfam" id="PF12796">
    <property type="entry name" value="Ank_2"/>
    <property type="match status" value="1"/>
</dbReference>
<keyword evidence="6" id="KW-0143">Chaperone</keyword>
<evidence type="ECO:0000256" key="7">
    <source>
        <dbReference type="ARBA" id="ARBA00037107"/>
    </source>
</evidence>
<dbReference type="Gene3D" id="1.25.40.20">
    <property type="entry name" value="Ankyrin repeat-containing domain"/>
    <property type="match status" value="1"/>
</dbReference>
<dbReference type="WBParaSite" id="Pan_g2459.t1">
    <property type="protein sequence ID" value="Pan_g2459.t1"/>
    <property type="gene ID" value="Pan_g2459"/>
</dbReference>
<dbReference type="InterPro" id="IPR036770">
    <property type="entry name" value="Ankyrin_rpt-contain_sf"/>
</dbReference>
<evidence type="ECO:0000313" key="10">
    <source>
        <dbReference type="Proteomes" id="UP000492821"/>
    </source>
</evidence>
<evidence type="ECO:0000256" key="1">
    <source>
        <dbReference type="ARBA" id="ARBA00004586"/>
    </source>
</evidence>
<dbReference type="InterPro" id="IPR002110">
    <property type="entry name" value="Ankyrin_rpt"/>
</dbReference>
<comment type="function">
    <text evidence="7">Acts as a molecular chaperone for G protein-coupled receptors, regulating their biogenesis and exit from the ER.</text>
</comment>
<dbReference type="InterPro" id="IPR055285">
    <property type="entry name" value="ANKRD13_C"/>
</dbReference>
<dbReference type="SUPFAM" id="SSF48403">
    <property type="entry name" value="Ankyrin repeat"/>
    <property type="match status" value="1"/>
</dbReference>
<evidence type="ECO:0000256" key="5">
    <source>
        <dbReference type="ARBA" id="ARBA00023136"/>
    </source>
</evidence>
<dbReference type="AlphaFoldDB" id="A0A7E4VRU1"/>
<feature type="repeat" description="ANK" evidence="8">
    <location>
        <begin position="40"/>
        <end position="72"/>
    </location>
</feature>
<evidence type="ECO:0000259" key="9">
    <source>
        <dbReference type="Pfam" id="PF11904"/>
    </source>
</evidence>
<comment type="subcellular location">
    <subcellularLocation>
        <location evidence="1">Endoplasmic reticulum membrane</location>
    </subcellularLocation>
</comment>
<dbReference type="PROSITE" id="PS50297">
    <property type="entry name" value="ANK_REP_REGION"/>
    <property type="match status" value="1"/>
</dbReference>
<keyword evidence="2" id="KW-0677">Repeat</keyword>
<dbReference type="PANTHER" id="PTHR12447:SF25">
    <property type="entry name" value="ANKYRIN REPEAT DOMAIN-CONTAINING PROTEIN 13C"/>
    <property type="match status" value="1"/>
</dbReference>
<protein>
    <submittedName>
        <fullName evidence="11">ANK_REP_REGION domain-containing protein</fullName>
    </submittedName>
</protein>
<evidence type="ECO:0000256" key="6">
    <source>
        <dbReference type="ARBA" id="ARBA00023186"/>
    </source>
</evidence>
<evidence type="ECO:0000256" key="8">
    <source>
        <dbReference type="PROSITE-ProRule" id="PRU00023"/>
    </source>
</evidence>
<dbReference type="PROSITE" id="PS50088">
    <property type="entry name" value="ANK_REPEAT"/>
    <property type="match status" value="1"/>
</dbReference>
<proteinExistence type="predicted"/>
<keyword evidence="5" id="KW-0472">Membrane</keyword>
<organism evidence="10 11">
    <name type="scientific">Panagrellus redivivus</name>
    <name type="common">Microworm</name>
    <dbReference type="NCBI Taxonomy" id="6233"/>
    <lineage>
        <taxon>Eukaryota</taxon>
        <taxon>Metazoa</taxon>
        <taxon>Ecdysozoa</taxon>
        <taxon>Nematoda</taxon>
        <taxon>Chromadorea</taxon>
        <taxon>Rhabditida</taxon>
        <taxon>Tylenchina</taxon>
        <taxon>Panagrolaimomorpha</taxon>
        <taxon>Panagrolaimoidea</taxon>
        <taxon>Panagrolaimidae</taxon>
        <taxon>Panagrellus</taxon>
    </lineage>
</organism>
<reference evidence="11" key="2">
    <citation type="submission" date="2020-10" db="UniProtKB">
        <authorList>
            <consortium name="WormBaseParasite"/>
        </authorList>
    </citation>
    <scope>IDENTIFICATION</scope>
</reference>
<dbReference type="GO" id="GO:0006621">
    <property type="term" value="P:protein retention in ER lumen"/>
    <property type="evidence" value="ECO:0007669"/>
    <property type="project" value="TreeGrafter"/>
</dbReference>
<keyword evidence="4 8" id="KW-0040">ANK repeat</keyword>
<evidence type="ECO:0000256" key="2">
    <source>
        <dbReference type="ARBA" id="ARBA00022737"/>
    </source>
</evidence>
<keyword evidence="3" id="KW-0256">Endoplasmic reticulum</keyword>
<dbReference type="InterPro" id="IPR021832">
    <property type="entry name" value="ANKRD13"/>
</dbReference>
<evidence type="ECO:0000256" key="4">
    <source>
        <dbReference type="ARBA" id="ARBA00023043"/>
    </source>
</evidence>
<dbReference type="Proteomes" id="UP000492821">
    <property type="component" value="Unassembled WGS sequence"/>
</dbReference>
<accession>A0A7E4VRU1</accession>
<feature type="domain" description="Ankyrin repeat" evidence="9">
    <location>
        <begin position="156"/>
        <end position="424"/>
    </location>
</feature>
<reference evidence="10" key="1">
    <citation type="journal article" date="2013" name="Genetics">
        <title>The draft genome and transcriptome of Panagrellus redivivus are shaped by the harsh demands of a free-living lifestyle.</title>
        <authorList>
            <person name="Srinivasan J."/>
            <person name="Dillman A.R."/>
            <person name="Macchietto M.G."/>
            <person name="Heikkinen L."/>
            <person name="Lakso M."/>
            <person name="Fracchia K.M."/>
            <person name="Antoshechkin I."/>
            <person name="Mortazavi A."/>
            <person name="Wong G."/>
            <person name="Sternberg P.W."/>
        </authorList>
    </citation>
    <scope>NUCLEOTIDE SEQUENCE [LARGE SCALE GENOMIC DNA]</scope>
    <source>
        <strain evidence="10">MT8872</strain>
    </source>
</reference>
<evidence type="ECO:0000313" key="11">
    <source>
        <dbReference type="WBParaSite" id="Pan_g2459.t1"/>
    </source>
</evidence>